<evidence type="ECO:0000313" key="1">
    <source>
        <dbReference type="EMBL" id="QPX62856.1"/>
    </source>
</evidence>
<evidence type="ECO:0000313" key="2">
    <source>
        <dbReference type="Proteomes" id="UP000595681"/>
    </source>
</evidence>
<gene>
    <name evidence="1" type="ORF">F207_056</name>
</gene>
<sequence length="109" mass="13155">MVTTLFENEYVEVLNRKQADYIVKNFVKTCDCNWEDDEDCDKCCSIENLKYHLEDNPNCLIFVRYKYKTPEGREEWRWSTRRYVSSISEYIEEELENDIELVKSEMGGK</sequence>
<protein>
    <submittedName>
        <fullName evidence="1">Uncharacterized protein</fullName>
    </submittedName>
</protein>
<organism evidence="1 2">
    <name type="scientific">Campylobacter phage F207</name>
    <dbReference type="NCBI Taxonomy" id="2794360"/>
    <lineage>
        <taxon>Viruses</taxon>
        <taxon>Duplodnaviria</taxon>
        <taxon>Heunggongvirae</taxon>
        <taxon>Uroviricota</taxon>
        <taxon>Caudoviricetes</taxon>
        <taxon>Connertonviridae</taxon>
        <taxon>Fletchervirus</taxon>
        <taxon>Fletchervirus F207</taxon>
    </lineage>
</organism>
<name>A0A7T3KCV5_9CAUD</name>
<proteinExistence type="predicted"/>
<reference evidence="1 2" key="1">
    <citation type="submission" date="2020-08" db="EMBL/GenBank/DDBJ databases">
        <authorList>
            <person name="Sorensen M.C.H."/>
        </authorList>
    </citation>
    <scope>NUCLEOTIDE SEQUENCE [LARGE SCALE GENOMIC DNA]</scope>
</reference>
<accession>A0A7T3KCV5</accession>
<keyword evidence="2" id="KW-1185">Reference proteome</keyword>
<dbReference type="Proteomes" id="UP000595681">
    <property type="component" value="Segment"/>
</dbReference>
<dbReference type="EMBL" id="MT863714">
    <property type="protein sequence ID" value="QPX62856.1"/>
    <property type="molecule type" value="Genomic_DNA"/>
</dbReference>